<keyword evidence="4" id="KW-1185">Reference proteome</keyword>
<dbReference type="KEGG" id="vab:WPS_01620"/>
<keyword evidence="2" id="KW-0560">Oxidoreductase</keyword>
<dbReference type="GO" id="GO:0016491">
    <property type="term" value="F:oxidoreductase activity"/>
    <property type="evidence" value="ECO:0007669"/>
    <property type="project" value="UniProtKB-KW"/>
</dbReference>
<reference evidence="3 4" key="1">
    <citation type="journal article" date="2022" name="ISME Commun">
        <title>Vulcanimicrobium alpinus gen. nov. sp. nov., the first cultivated representative of the candidate phylum 'Eremiobacterota', is a metabolically versatile aerobic anoxygenic phototroph.</title>
        <authorList>
            <person name="Yabe S."/>
            <person name="Muto K."/>
            <person name="Abe K."/>
            <person name="Yokota A."/>
            <person name="Staudigel H."/>
            <person name="Tebo B.M."/>
        </authorList>
    </citation>
    <scope>NUCLEOTIDE SEQUENCE [LARGE SCALE GENOMIC DNA]</scope>
    <source>
        <strain evidence="3 4">WC8-2</strain>
    </source>
</reference>
<dbReference type="InterPro" id="IPR043144">
    <property type="entry name" value="Mal/L-sulf/L-lact_DH-like_ah"/>
</dbReference>
<dbReference type="PANTHER" id="PTHR11091:SF0">
    <property type="entry name" value="MALATE DEHYDROGENASE"/>
    <property type="match status" value="1"/>
</dbReference>
<name>A0AAN2C8C4_UNVUL</name>
<gene>
    <name evidence="3" type="ORF">WPS_01620</name>
</gene>
<proteinExistence type="inferred from homology"/>
<organism evidence="3 4">
    <name type="scientific">Vulcanimicrobium alpinum</name>
    <dbReference type="NCBI Taxonomy" id="3016050"/>
    <lineage>
        <taxon>Bacteria</taxon>
        <taxon>Bacillati</taxon>
        <taxon>Vulcanimicrobiota</taxon>
        <taxon>Vulcanimicrobiia</taxon>
        <taxon>Vulcanimicrobiales</taxon>
        <taxon>Vulcanimicrobiaceae</taxon>
        <taxon>Vulcanimicrobium</taxon>
    </lineage>
</organism>
<dbReference type="PANTHER" id="PTHR11091">
    <property type="entry name" value="OXIDOREDUCTASE-RELATED"/>
    <property type="match status" value="1"/>
</dbReference>
<dbReference type="InterPro" id="IPR003767">
    <property type="entry name" value="Malate/L-lactate_DH-like"/>
</dbReference>
<dbReference type="InterPro" id="IPR043143">
    <property type="entry name" value="Mal/L-sulf/L-lact_DH-like_NADP"/>
</dbReference>
<evidence type="ECO:0000256" key="2">
    <source>
        <dbReference type="ARBA" id="ARBA00023002"/>
    </source>
</evidence>
<dbReference type="AlphaFoldDB" id="A0AAN2C8C4"/>
<dbReference type="Gene3D" id="1.10.1530.10">
    <property type="match status" value="1"/>
</dbReference>
<evidence type="ECO:0000313" key="3">
    <source>
        <dbReference type="EMBL" id="BDE04886.1"/>
    </source>
</evidence>
<dbReference type="EMBL" id="AP025523">
    <property type="protein sequence ID" value="BDE04886.1"/>
    <property type="molecule type" value="Genomic_DNA"/>
</dbReference>
<sequence>MADVITTEYRLASEPALRAFAAAALEKVGVSSEDAAIVADVLVAADLRGIESHGVARLEPYYVKRIQAGRLNPRPAVTTVRETPTSILVDAGNGLGHPAGKRTMDAVLAKAAEHGAAFGAVRNSNHFGIAGYYAMQALERDMIGIASTNSVRFAAPTFGRDVMLGTNPLAFAIPANREPAFVLDFATTTVPKGKLEVYQRRGTPLKPGWAIDREGNETLDPQVALTGALLPLGGYGVDNGGHKGFGLGLLVEILCGVLAGGAFGNDLPLPDDGPLPGRISHFFAAFTIGGFRDPLQFKADMDTELRAFKDSAKAPGQDRIYVAGEIEHEKTLFNRAHGVPVHAKVWNGLQSMAADLGLPFEIAKR</sequence>
<evidence type="ECO:0000313" key="4">
    <source>
        <dbReference type="Proteomes" id="UP001317532"/>
    </source>
</evidence>
<dbReference type="SUPFAM" id="SSF89733">
    <property type="entry name" value="L-sulfolactate dehydrogenase-like"/>
    <property type="match status" value="1"/>
</dbReference>
<dbReference type="RefSeq" id="WP_317995974.1">
    <property type="nucleotide sequence ID" value="NZ_AP025523.1"/>
</dbReference>
<dbReference type="Pfam" id="PF02615">
    <property type="entry name" value="Ldh_2"/>
    <property type="match status" value="1"/>
</dbReference>
<protein>
    <submittedName>
        <fullName evidence="3">Malate dehydrogenase</fullName>
    </submittedName>
</protein>
<evidence type="ECO:0000256" key="1">
    <source>
        <dbReference type="ARBA" id="ARBA00006056"/>
    </source>
</evidence>
<dbReference type="InterPro" id="IPR036111">
    <property type="entry name" value="Mal/L-sulfo/L-lacto_DH-like_sf"/>
</dbReference>
<comment type="similarity">
    <text evidence="1">Belongs to the LDH2/MDH2 oxidoreductase family.</text>
</comment>
<dbReference type="Proteomes" id="UP001317532">
    <property type="component" value="Chromosome"/>
</dbReference>
<accession>A0AAN2C8C4</accession>
<dbReference type="Gene3D" id="3.30.1370.60">
    <property type="entry name" value="Hypothetical oxidoreductase yiak, domain 2"/>
    <property type="match status" value="1"/>
</dbReference>